<comment type="caution">
    <text evidence="2">The sequence shown here is derived from an EMBL/GenBank/DDBJ whole genome shotgun (WGS) entry which is preliminary data.</text>
</comment>
<organism evidence="2 3">
    <name type="scientific">Streptomyces griseoruber</name>
    <dbReference type="NCBI Taxonomy" id="1943"/>
    <lineage>
        <taxon>Bacteria</taxon>
        <taxon>Bacillati</taxon>
        <taxon>Actinomycetota</taxon>
        <taxon>Actinomycetes</taxon>
        <taxon>Kitasatosporales</taxon>
        <taxon>Streptomycetaceae</taxon>
        <taxon>Streptomyces</taxon>
    </lineage>
</organism>
<sequence length="207" mass="23624">MGYCLEMSTGDMRGVIRLLTAVERTQEQERMLALVRERCEKADARLREERIDLRVSVVRALEELVEGGPPSAELCPAYTYAFREAVAPHFSDTSDLGVWPRPSWFFALDSELARHGVPREVLPATFLFSGPPLRLPHPGDAVPQIGVLPAQRAALLAEAYERVLNRLDREFTETAGRFAELMRFEAEEWETARRLGRRDDTIFFWFG</sequence>
<dbReference type="Proteomes" id="UP000052982">
    <property type="component" value="Unassembled WGS sequence"/>
</dbReference>
<name>A0A101SYA2_9ACTN</name>
<evidence type="ECO:0000313" key="3">
    <source>
        <dbReference type="Proteomes" id="UP000052982"/>
    </source>
</evidence>
<proteinExistence type="predicted"/>
<keyword evidence="3" id="KW-1185">Reference proteome</keyword>
<dbReference type="InterPro" id="IPR056108">
    <property type="entry name" value="DUF7691"/>
</dbReference>
<dbReference type="AlphaFoldDB" id="A0A101SYA2"/>
<dbReference type="EMBL" id="LMWW01000032">
    <property type="protein sequence ID" value="KUN82342.1"/>
    <property type="molecule type" value="Genomic_DNA"/>
</dbReference>
<gene>
    <name evidence="2" type="ORF">AQJ64_19890</name>
</gene>
<protein>
    <recommendedName>
        <fullName evidence="1">DUF7691 domain-containing protein</fullName>
    </recommendedName>
</protein>
<reference evidence="2 3" key="1">
    <citation type="submission" date="2015-10" db="EMBL/GenBank/DDBJ databases">
        <title>Draft genome sequence of Streptomyces griseoruber DSM 40281, type strain for the species Streptomyces griseoruber.</title>
        <authorList>
            <person name="Ruckert C."/>
            <person name="Winkler A."/>
            <person name="Kalinowski J."/>
            <person name="Kampfer P."/>
            <person name="Glaeser S."/>
        </authorList>
    </citation>
    <scope>NUCLEOTIDE SEQUENCE [LARGE SCALE GENOMIC DNA]</scope>
    <source>
        <strain evidence="2 3">DSM 40281</strain>
    </source>
</reference>
<evidence type="ECO:0000313" key="2">
    <source>
        <dbReference type="EMBL" id="KUN82342.1"/>
    </source>
</evidence>
<accession>A0A101SYA2</accession>
<dbReference type="Pfam" id="PF24740">
    <property type="entry name" value="DUF7691"/>
    <property type="match status" value="1"/>
</dbReference>
<evidence type="ECO:0000259" key="1">
    <source>
        <dbReference type="Pfam" id="PF24740"/>
    </source>
</evidence>
<feature type="domain" description="DUF7691" evidence="1">
    <location>
        <begin position="1"/>
        <end position="205"/>
    </location>
</feature>